<sequence>MSDHFIDDLMFITPLGHAPGIRLFGQITAAHKSPVTLALLHCQGQHQDTTDVTVDLTGVQYLSQDALKALLDVARALPPPLRLTLRARPELGLPQRLTTHGWHESDNLRVNEA</sequence>
<organism evidence="1 2">
    <name type="scientific">Streptomyces ruber</name>
    <dbReference type="NCBI Taxonomy" id="83378"/>
    <lineage>
        <taxon>Bacteria</taxon>
        <taxon>Bacillati</taxon>
        <taxon>Actinomycetota</taxon>
        <taxon>Actinomycetes</taxon>
        <taxon>Kitasatosporales</taxon>
        <taxon>Streptomycetaceae</taxon>
        <taxon>Streptomyces</taxon>
    </lineage>
</organism>
<dbReference type="RefSeq" id="WP_189220210.1">
    <property type="nucleotide sequence ID" value="NZ_BMQK01000021.1"/>
</dbReference>
<dbReference type="AlphaFoldDB" id="A0A918BRJ3"/>
<gene>
    <name evidence="1" type="ORF">GCM10010145_62360</name>
</gene>
<reference evidence="1" key="1">
    <citation type="journal article" date="2014" name="Int. J. Syst. Evol. Microbiol.">
        <title>Complete genome sequence of Corynebacterium casei LMG S-19264T (=DSM 44701T), isolated from a smear-ripened cheese.</title>
        <authorList>
            <consortium name="US DOE Joint Genome Institute (JGI-PGF)"/>
            <person name="Walter F."/>
            <person name="Albersmeier A."/>
            <person name="Kalinowski J."/>
            <person name="Ruckert C."/>
        </authorList>
    </citation>
    <scope>NUCLEOTIDE SEQUENCE</scope>
    <source>
        <strain evidence="1">JCM 3131</strain>
    </source>
</reference>
<proteinExistence type="predicted"/>
<accession>A0A918BRJ3</accession>
<dbReference type="Proteomes" id="UP000620156">
    <property type="component" value="Unassembled WGS sequence"/>
</dbReference>
<name>A0A918BRJ3_9ACTN</name>
<protein>
    <recommendedName>
        <fullName evidence="3">STAS domain-containing protein</fullName>
    </recommendedName>
</protein>
<dbReference type="EMBL" id="BMQK01000021">
    <property type="protein sequence ID" value="GGQ84240.1"/>
    <property type="molecule type" value="Genomic_DNA"/>
</dbReference>
<reference evidence="1" key="2">
    <citation type="submission" date="2020-09" db="EMBL/GenBank/DDBJ databases">
        <authorList>
            <person name="Sun Q."/>
            <person name="Ohkuma M."/>
        </authorList>
    </citation>
    <scope>NUCLEOTIDE SEQUENCE</scope>
    <source>
        <strain evidence="1">JCM 3131</strain>
    </source>
</reference>
<keyword evidence="2" id="KW-1185">Reference proteome</keyword>
<evidence type="ECO:0008006" key="3">
    <source>
        <dbReference type="Google" id="ProtNLM"/>
    </source>
</evidence>
<evidence type="ECO:0000313" key="2">
    <source>
        <dbReference type="Proteomes" id="UP000620156"/>
    </source>
</evidence>
<evidence type="ECO:0000313" key="1">
    <source>
        <dbReference type="EMBL" id="GGQ84240.1"/>
    </source>
</evidence>
<comment type="caution">
    <text evidence="1">The sequence shown here is derived from an EMBL/GenBank/DDBJ whole genome shotgun (WGS) entry which is preliminary data.</text>
</comment>